<name>A0A2P5VZ52_GOSBA</name>
<gene>
    <name evidence="2" type="ORF">GOBAR_AA36605</name>
</gene>
<dbReference type="AlphaFoldDB" id="A0A2P5VZ52"/>
<protein>
    <submittedName>
        <fullName evidence="2">Uncharacterized protein</fullName>
    </submittedName>
</protein>
<dbReference type="Proteomes" id="UP000239757">
    <property type="component" value="Unassembled WGS sequence"/>
</dbReference>
<feature type="region of interest" description="Disordered" evidence="1">
    <location>
        <begin position="1"/>
        <end position="27"/>
    </location>
</feature>
<evidence type="ECO:0000256" key="1">
    <source>
        <dbReference type="SAM" id="MobiDB-lite"/>
    </source>
</evidence>
<evidence type="ECO:0000313" key="2">
    <source>
        <dbReference type="EMBL" id="PPR84107.1"/>
    </source>
</evidence>
<dbReference type="EMBL" id="KZ670016">
    <property type="protein sequence ID" value="PPR84107.1"/>
    <property type="molecule type" value="Genomic_DNA"/>
</dbReference>
<reference evidence="2 3" key="1">
    <citation type="submission" date="2015-01" db="EMBL/GenBank/DDBJ databases">
        <title>Genome of allotetraploid Gossypium barbadense reveals genomic plasticity and fiber elongation in cotton evolution.</title>
        <authorList>
            <person name="Chen X."/>
            <person name="Liu X."/>
            <person name="Zhao B."/>
            <person name="Zheng H."/>
            <person name="Hu Y."/>
            <person name="Lu G."/>
            <person name="Yang C."/>
            <person name="Chen J."/>
            <person name="Shan C."/>
            <person name="Zhang L."/>
            <person name="Zhou Y."/>
            <person name="Wang L."/>
            <person name="Guo W."/>
            <person name="Bai Y."/>
            <person name="Ruan J."/>
            <person name="Shangguan X."/>
            <person name="Mao Y."/>
            <person name="Jiang J."/>
            <person name="Zhu Y."/>
            <person name="Lei J."/>
            <person name="Kang H."/>
            <person name="Chen S."/>
            <person name="He X."/>
            <person name="Wang R."/>
            <person name="Wang Y."/>
            <person name="Chen J."/>
            <person name="Wang L."/>
            <person name="Yu S."/>
            <person name="Wang B."/>
            <person name="Wei J."/>
            <person name="Song S."/>
            <person name="Lu X."/>
            <person name="Gao Z."/>
            <person name="Gu W."/>
            <person name="Deng X."/>
            <person name="Ma D."/>
            <person name="Wang S."/>
            <person name="Liang W."/>
            <person name="Fang L."/>
            <person name="Cai C."/>
            <person name="Zhu X."/>
            <person name="Zhou B."/>
            <person name="Zhang Y."/>
            <person name="Chen Z."/>
            <person name="Xu S."/>
            <person name="Zhu R."/>
            <person name="Wang S."/>
            <person name="Zhang T."/>
            <person name="Zhao G."/>
        </authorList>
    </citation>
    <scope>NUCLEOTIDE SEQUENCE [LARGE SCALE GENOMIC DNA]</scope>
    <source>
        <strain evidence="3">cv. Xinhai21</strain>
        <tissue evidence="2">Leaf</tissue>
    </source>
</reference>
<proteinExistence type="predicted"/>
<sequence>MLSSHGKKTIVPASKKRKGAASSSGPTMEIRHPFLQIQLADAVRALLTTDSLGLFFEIIELMYLEFQLFDVPSSDRHDKLR</sequence>
<evidence type="ECO:0000313" key="3">
    <source>
        <dbReference type="Proteomes" id="UP000239757"/>
    </source>
</evidence>
<feature type="compositionally biased region" description="Basic residues" evidence="1">
    <location>
        <begin position="1"/>
        <end position="19"/>
    </location>
</feature>
<dbReference type="OrthoDB" id="1838314at2759"/>
<organism evidence="2 3">
    <name type="scientific">Gossypium barbadense</name>
    <name type="common">Sea Island cotton</name>
    <name type="synonym">Hibiscus barbadensis</name>
    <dbReference type="NCBI Taxonomy" id="3634"/>
    <lineage>
        <taxon>Eukaryota</taxon>
        <taxon>Viridiplantae</taxon>
        <taxon>Streptophyta</taxon>
        <taxon>Embryophyta</taxon>
        <taxon>Tracheophyta</taxon>
        <taxon>Spermatophyta</taxon>
        <taxon>Magnoliopsida</taxon>
        <taxon>eudicotyledons</taxon>
        <taxon>Gunneridae</taxon>
        <taxon>Pentapetalae</taxon>
        <taxon>rosids</taxon>
        <taxon>malvids</taxon>
        <taxon>Malvales</taxon>
        <taxon>Malvaceae</taxon>
        <taxon>Malvoideae</taxon>
        <taxon>Gossypium</taxon>
    </lineage>
</organism>
<accession>A0A2P5VZ52</accession>